<dbReference type="AlphaFoldDB" id="A0A151R3D2"/>
<keyword evidence="1" id="KW-0812">Transmembrane</keyword>
<dbReference type="Gramene" id="C.cajan_35853.t">
    <property type="protein sequence ID" value="C.cajan_35853.t"/>
    <property type="gene ID" value="C.cajan_35853"/>
</dbReference>
<keyword evidence="4" id="KW-1185">Reference proteome</keyword>
<evidence type="ECO:0000313" key="3">
    <source>
        <dbReference type="EMBL" id="KYP37019.1"/>
    </source>
</evidence>
<protein>
    <submittedName>
        <fullName evidence="3">Uncharacterized protein</fullName>
    </submittedName>
</protein>
<evidence type="ECO:0000256" key="2">
    <source>
        <dbReference type="SAM" id="SignalP"/>
    </source>
</evidence>
<evidence type="ECO:0000256" key="1">
    <source>
        <dbReference type="SAM" id="Phobius"/>
    </source>
</evidence>
<dbReference type="Proteomes" id="UP000075243">
    <property type="component" value="Unassembled WGS sequence"/>
</dbReference>
<keyword evidence="2" id="KW-0732">Signal</keyword>
<reference evidence="3" key="1">
    <citation type="journal article" date="2012" name="Nat. Biotechnol.">
        <title>Draft genome sequence of pigeonpea (Cajanus cajan), an orphan legume crop of resource-poor farmers.</title>
        <authorList>
            <person name="Varshney R.K."/>
            <person name="Chen W."/>
            <person name="Li Y."/>
            <person name="Bharti A.K."/>
            <person name="Saxena R.K."/>
            <person name="Schlueter J.A."/>
            <person name="Donoghue M.T."/>
            <person name="Azam S."/>
            <person name="Fan G."/>
            <person name="Whaley A.M."/>
            <person name="Farmer A.D."/>
            <person name="Sheridan J."/>
            <person name="Iwata A."/>
            <person name="Tuteja R."/>
            <person name="Penmetsa R.V."/>
            <person name="Wu W."/>
            <person name="Upadhyaya H.D."/>
            <person name="Yang S.P."/>
            <person name="Shah T."/>
            <person name="Saxena K.B."/>
            <person name="Michael T."/>
            <person name="McCombie W.R."/>
            <person name="Yang B."/>
            <person name="Zhang G."/>
            <person name="Yang H."/>
            <person name="Wang J."/>
            <person name="Spillane C."/>
            <person name="Cook D.R."/>
            <person name="May G.D."/>
            <person name="Xu X."/>
            <person name="Jackson S.A."/>
        </authorList>
    </citation>
    <scope>NUCLEOTIDE SEQUENCE [LARGE SCALE GENOMIC DNA]</scope>
</reference>
<feature type="chain" id="PRO_5007587683" evidence="2">
    <location>
        <begin position="21"/>
        <end position="113"/>
    </location>
</feature>
<proteinExistence type="predicted"/>
<evidence type="ECO:0000313" key="4">
    <source>
        <dbReference type="Proteomes" id="UP000075243"/>
    </source>
</evidence>
<feature type="signal peptide" evidence="2">
    <location>
        <begin position="1"/>
        <end position="20"/>
    </location>
</feature>
<keyword evidence="1" id="KW-1133">Transmembrane helix</keyword>
<keyword evidence="1" id="KW-0472">Membrane</keyword>
<gene>
    <name evidence="3" type="ORF">KK1_041834</name>
</gene>
<feature type="transmembrane region" description="Helical" evidence="1">
    <location>
        <begin position="89"/>
        <end position="109"/>
    </location>
</feature>
<name>A0A151R3D2_CAJCA</name>
<accession>A0A151R3D2</accession>
<organism evidence="3 4">
    <name type="scientific">Cajanus cajan</name>
    <name type="common">Pigeon pea</name>
    <name type="synonym">Cajanus indicus</name>
    <dbReference type="NCBI Taxonomy" id="3821"/>
    <lineage>
        <taxon>Eukaryota</taxon>
        <taxon>Viridiplantae</taxon>
        <taxon>Streptophyta</taxon>
        <taxon>Embryophyta</taxon>
        <taxon>Tracheophyta</taxon>
        <taxon>Spermatophyta</taxon>
        <taxon>Magnoliopsida</taxon>
        <taxon>eudicotyledons</taxon>
        <taxon>Gunneridae</taxon>
        <taxon>Pentapetalae</taxon>
        <taxon>rosids</taxon>
        <taxon>fabids</taxon>
        <taxon>Fabales</taxon>
        <taxon>Fabaceae</taxon>
        <taxon>Papilionoideae</taxon>
        <taxon>50 kb inversion clade</taxon>
        <taxon>NPAAA clade</taxon>
        <taxon>indigoferoid/millettioid clade</taxon>
        <taxon>Phaseoleae</taxon>
        <taxon>Cajanus</taxon>
    </lineage>
</organism>
<dbReference type="EMBL" id="KQ484148">
    <property type="protein sequence ID" value="KYP37019.1"/>
    <property type="molecule type" value="Genomic_DNA"/>
</dbReference>
<sequence>MKSASNLMIFFIFVFECSNGSNLIPQSCMEASKNSPNVRSTCEDQFKDKKGEKSPLTKENRHCFQLNVISLPFIKKIIYIFCLFKTFKFNFIFLYFFVTFYFFFIYRCITFNS</sequence>